<feature type="transmembrane region" description="Helical" evidence="7">
    <location>
        <begin position="202"/>
        <end position="225"/>
    </location>
</feature>
<dbReference type="PANTHER" id="PTHR45649:SF24">
    <property type="entry name" value="TRANSPORT PROTEIN, PUTATIVE (AFU_ORTHOLOGUE AFUA_2G15150)-RELATED"/>
    <property type="match status" value="1"/>
</dbReference>
<keyword evidence="4 7" id="KW-1133">Transmembrane helix</keyword>
<evidence type="ECO:0000256" key="6">
    <source>
        <dbReference type="SAM" id="MobiDB-lite"/>
    </source>
</evidence>
<evidence type="ECO:0000313" key="8">
    <source>
        <dbReference type="EMBL" id="RAO69064.1"/>
    </source>
</evidence>
<accession>A0A364KZV3</accession>
<keyword evidence="2" id="KW-0813">Transport</keyword>
<dbReference type="Proteomes" id="UP000249363">
    <property type="component" value="Unassembled WGS sequence"/>
</dbReference>
<dbReference type="Gene3D" id="1.20.1740.10">
    <property type="entry name" value="Amino acid/polyamine transporter I"/>
    <property type="match status" value="1"/>
</dbReference>
<evidence type="ECO:0008006" key="10">
    <source>
        <dbReference type="Google" id="ProtNLM"/>
    </source>
</evidence>
<dbReference type="RefSeq" id="XP_040733580.1">
    <property type="nucleotide sequence ID" value="XM_040877512.1"/>
</dbReference>
<name>A0A364KZV3_TALAM</name>
<dbReference type="EMBL" id="MIKG01000009">
    <property type="protein sequence ID" value="RAO69064.1"/>
    <property type="molecule type" value="Genomic_DNA"/>
</dbReference>
<feature type="transmembrane region" description="Helical" evidence="7">
    <location>
        <begin position="340"/>
        <end position="360"/>
    </location>
</feature>
<feature type="compositionally biased region" description="Basic and acidic residues" evidence="6">
    <location>
        <begin position="1"/>
        <end position="17"/>
    </location>
</feature>
<proteinExistence type="predicted"/>
<feature type="transmembrane region" description="Helical" evidence="7">
    <location>
        <begin position="175"/>
        <end position="195"/>
    </location>
</feature>
<evidence type="ECO:0000256" key="1">
    <source>
        <dbReference type="ARBA" id="ARBA00004141"/>
    </source>
</evidence>
<keyword evidence="5 7" id="KW-0472">Membrane</keyword>
<evidence type="ECO:0000256" key="5">
    <source>
        <dbReference type="ARBA" id="ARBA00023136"/>
    </source>
</evidence>
<dbReference type="GO" id="GO:0016020">
    <property type="term" value="C:membrane"/>
    <property type="evidence" value="ECO:0007669"/>
    <property type="project" value="UniProtKB-SubCell"/>
</dbReference>
<evidence type="ECO:0000256" key="3">
    <source>
        <dbReference type="ARBA" id="ARBA00022692"/>
    </source>
</evidence>
<dbReference type="GO" id="GO:0022857">
    <property type="term" value="F:transmembrane transporter activity"/>
    <property type="evidence" value="ECO:0007669"/>
    <property type="project" value="InterPro"/>
</dbReference>
<dbReference type="STRING" id="1196081.A0A364KZV3"/>
<feature type="transmembrane region" description="Helical" evidence="7">
    <location>
        <begin position="284"/>
        <end position="305"/>
    </location>
</feature>
<dbReference type="PIRSF" id="PIRSF006060">
    <property type="entry name" value="AA_transporter"/>
    <property type="match status" value="1"/>
</dbReference>
<sequence length="438" mass="47390">METAHAEIKGNMKKSDDQSQDPGTDYNGSIVVEEPRAIVHLRPSDLRRDMNVITLICFGFSLSSSWAALSLSSLIAIVQGGTVTLLYGSVVVAVPYLCTGLSLAELISVYPTAGGQYHFASIVAPPRWSKLLSYISGVASLCAWFSIMAGTYLITTEVVLALVLQYHPSFEPQPWHYFMIFQATNIVATFYNVYLVKKSPGIYNIAFLLSIVGVLVIPIVCLARAETKQPSEIVWTQFTNPTGWSDSICFITGLVTPAFSFGGLDSTMHLVEESLKPKTAVPRAICYTVGMGIITALPFVIAMVYCIQDIDLIVSTPTRCLSARLPIYELWIQATRSTSVATAFVALLLAIDVLVCIATAQTSSRLTWALGRDNAFFGSRYLAKVHPKLEVPVCSLIANGVVVGLLGCLYLASTVGTSKGILYAAPQITVEADSFSSH</sequence>
<reference evidence="8 9" key="1">
    <citation type="journal article" date="2017" name="Biotechnol. Biofuels">
        <title>Differential beta-glucosidase expression as a function of carbon source availability in Talaromyces amestolkiae: a genomic and proteomic approach.</title>
        <authorList>
            <person name="de Eugenio L.I."/>
            <person name="Mendez-Liter J.A."/>
            <person name="Nieto-Dominguez M."/>
            <person name="Alonso L."/>
            <person name="Gil-Munoz J."/>
            <person name="Barriuso J."/>
            <person name="Prieto A."/>
            <person name="Martinez M.J."/>
        </authorList>
    </citation>
    <scope>NUCLEOTIDE SEQUENCE [LARGE SCALE GENOMIC DNA]</scope>
    <source>
        <strain evidence="8 9">CIB</strain>
    </source>
</reference>
<protein>
    <recommendedName>
        <fullName evidence="10">Amino acid permease/ SLC12A domain-containing protein</fullName>
    </recommendedName>
</protein>
<evidence type="ECO:0000256" key="7">
    <source>
        <dbReference type="SAM" id="Phobius"/>
    </source>
</evidence>
<dbReference type="AlphaFoldDB" id="A0A364KZV3"/>
<evidence type="ECO:0000313" key="9">
    <source>
        <dbReference type="Proteomes" id="UP000249363"/>
    </source>
</evidence>
<dbReference type="InterPro" id="IPR002293">
    <property type="entry name" value="AA/rel_permease1"/>
</dbReference>
<evidence type="ECO:0000256" key="4">
    <source>
        <dbReference type="ARBA" id="ARBA00022989"/>
    </source>
</evidence>
<keyword evidence="9" id="KW-1185">Reference proteome</keyword>
<evidence type="ECO:0000256" key="2">
    <source>
        <dbReference type="ARBA" id="ARBA00022448"/>
    </source>
</evidence>
<feature type="transmembrane region" description="Helical" evidence="7">
    <location>
        <begin position="389"/>
        <end position="412"/>
    </location>
</feature>
<feature type="transmembrane region" description="Helical" evidence="7">
    <location>
        <begin position="131"/>
        <end position="155"/>
    </location>
</feature>
<keyword evidence="3 7" id="KW-0812">Transmembrane</keyword>
<dbReference type="Pfam" id="PF13520">
    <property type="entry name" value="AA_permease_2"/>
    <property type="match status" value="1"/>
</dbReference>
<comment type="caution">
    <text evidence="8">The sequence shown here is derived from an EMBL/GenBank/DDBJ whole genome shotgun (WGS) entry which is preliminary data.</text>
</comment>
<comment type="subcellular location">
    <subcellularLocation>
        <location evidence="1">Membrane</location>
        <topology evidence="1">Multi-pass membrane protein</topology>
    </subcellularLocation>
</comment>
<dbReference type="PANTHER" id="PTHR45649">
    <property type="entry name" value="AMINO-ACID PERMEASE BAT1"/>
    <property type="match status" value="1"/>
</dbReference>
<feature type="transmembrane region" description="Helical" evidence="7">
    <location>
        <begin position="84"/>
        <end position="110"/>
    </location>
</feature>
<feature type="transmembrane region" description="Helical" evidence="7">
    <location>
        <begin position="52"/>
        <end position="78"/>
    </location>
</feature>
<feature type="transmembrane region" description="Helical" evidence="7">
    <location>
        <begin position="245"/>
        <end position="264"/>
    </location>
</feature>
<organism evidence="8 9">
    <name type="scientific">Talaromyces amestolkiae</name>
    <dbReference type="NCBI Taxonomy" id="1196081"/>
    <lineage>
        <taxon>Eukaryota</taxon>
        <taxon>Fungi</taxon>
        <taxon>Dikarya</taxon>
        <taxon>Ascomycota</taxon>
        <taxon>Pezizomycotina</taxon>
        <taxon>Eurotiomycetes</taxon>
        <taxon>Eurotiomycetidae</taxon>
        <taxon>Eurotiales</taxon>
        <taxon>Trichocomaceae</taxon>
        <taxon>Talaromyces</taxon>
        <taxon>Talaromyces sect. Talaromyces</taxon>
    </lineage>
</organism>
<dbReference type="OrthoDB" id="4227284at2759"/>
<dbReference type="GeneID" id="63794292"/>
<gene>
    <name evidence="8" type="ORF">BHQ10_005076</name>
</gene>
<feature type="region of interest" description="Disordered" evidence="6">
    <location>
        <begin position="1"/>
        <end position="28"/>
    </location>
</feature>